<dbReference type="WBParaSite" id="HPBE_0000481501-mRNA-1">
    <property type="protein sequence ID" value="HPBE_0000481501-mRNA-1"/>
    <property type="gene ID" value="HPBE_0000481501"/>
</dbReference>
<keyword evidence="3" id="KW-1185">Reference proteome</keyword>
<evidence type="ECO:0000313" key="2">
    <source>
        <dbReference type="EMBL" id="VDO62459.1"/>
    </source>
</evidence>
<name>A0A3P7X942_HELPZ</name>
<dbReference type="OrthoDB" id="5892546at2759"/>
<dbReference type="AlphaFoldDB" id="A0A3P7X942"/>
<evidence type="ECO:0000256" key="1">
    <source>
        <dbReference type="SAM" id="MobiDB-lite"/>
    </source>
</evidence>
<dbReference type="Proteomes" id="UP000050761">
    <property type="component" value="Unassembled WGS sequence"/>
</dbReference>
<sequence length="122" mass="12969">MADKFSAKLAESAGPRLIGRTDRTRRTQEAAAEEEPPTRVFGSAPVGTGRCTVLDRRDAMSDLGMENRGDDASIPRKTAWGQVDVAIEEIGVEVLDDLLYGPSGRGDGSICDSSALELGFPS</sequence>
<dbReference type="EMBL" id="UZAH01025368">
    <property type="protein sequence ID" value="VDO62459.1"/>
    <property type="molecule type" value="Genomic_DNA"/>
</dbReference>
<reference evidence="4" key="2">
    <citation type="submission" date="2019-09" db="UniProtKB">
        <authorList>
            <consortium name="WormBaseParasite"/>
        </authorList>
    </citation>
    <scope>IDENTIFICATION</scope>
</reference>
<feature type="region of interest" description="Disordered" evidence="1">
    <location>
        <begin position="1"/>
        <end position="47"/>
    </location>
</feature>
<protein>
    <submittedName>
        <fullName evidence="2 4">Uncharacterized protein</fullName>
    </submittedName>
</protein>
<reference evidence="2 3" key="1">
    <citation type="submission" date="2018-11" db="EMBL/GenBank/DDBJ databases">
        <authorList>
            <consortium name="Pathogen Informatics"/>
        </authorList>
    </citation>
    <scope>NUCLEOTIDE SEQUENCE [LARGE SCALE GENOMIC DNA]</scope>
</reference>
<evidence type="ECO:0000313" key="4">
    <source>
        <dbReference type="WBParaSite" id="HPBE_0000481501-mRNA-1"/>
    </source>
</evidence>
<feature type="compositionally biased region" description="Basic and acidic residues" evidence="1">
    <location>
        <begin position="19"/>
        <end position="28"/>
    </location>
</feature>
<evidence type="ECO:0000313" key="3">
    <source>
        <dbReference type="Proteomes" id="UP000050761"/>
    </source>
</evidence>
<accession>A0A3P7X942</accession>
<gene>
    <name evidence="2" type="ORF">HPBE_LOCUS4816</name>
</gene>
<organism evidence="2">
    <name type="scientific">Heligmosomoides polygyrus</name>
    <name type="common">Parasitic roundworm</name>
    <dbReference type="NCBI Taxonomy" id="6339"/>
    <lineage>
        <taxon>Eukaryota</taxon>
        <taxon>Metazoa</taxon>
        <taxon>Ecdysozoa</taxon>
        <taxon>Nematoda</taxon>
        <taxon>Chromadorea</taxon>
        <taxon>Rhabditida</taxon>
        <taxon>Rhabditina</taxon>
        <taxon>Rhabditomorpha</taxon>
        <taxon>Strongyloidea</taxon>
        <taxon>Heligmosomidae</taxon>
        <taxon>Heligmosomoides</taxon>
    </lineage>
</organism>
<proteinExistence type="predicted"/>